<proteinExistence type="predicted"/>
<organism evidence="1 2">
    <name type="scientific">Neofusicoccum parvum</name>
    <dbReference type="NCBI Taxonomy" id="310453"/>
    <lineage>
        <taxon>Eukaryota</taxon>
        <taxon>Fungi</taxon>
        <taxon>Dikarya</taxon>
        <taxon>Ascomycota</taxon>
        <taxon>Pezizomycotina</taxon>
        <taxon>Dothideomycetes</taxon>
        <taxon>Dothideomycetes incertae sedis</taxon>
        <taxon>Botryosphaeriales</taxon>
        <taxon>Botryosphaeriaceae</taxon>
        <taxon>Neofusicoccum</taxon>
    </lineage>
</organism>
<comment type="caution">
    <text evidence="1">The sequence shown here is derived from an EMBL/GenBank/DDBJ whole genome shotgun (WGS) entry which is preliminary data.</text>
</comment>
<sequence>MTSLNNFLISLSIIYFLGVLFATIVEVIHFSFIRRNTRRSSAARSRHHHADEPEESESAANVVVNVFIAPLRTAQQAARLAVLFVLRFSISILVLLVRLAFAVALIGLVLRPVALPKAEDVVELSSVLDGVLKPRTVPEHANSVWDGWLDSVGRNTVGVRYKVRDNAWDRLVAAVLEIGDCTWTPSPWAADNWRGTTDCTKVGRKPVKKAPSIPY</sequence>
<dbReference type="EMBL" id="BSXG01000169">
    <property type="protein sequence ID" value="GME50831.1"/>
    <property type="molecule type" value="Genomic_DNA"/>
</dbReference>
<dbReference type="Proteomes" id="UP001165186">
    <property type="component" value="Unassembled WGS sequence"/>
</dbReference>
<gene>
    <name evidence="1" type="primary">g6665</name>
    <name evidence="1" type="ORF">NpPPO83_00006665</name>
</gene>
<accession>A0ACB5SPJ9</accession>
<name>A0ACB5SPJ9_9PEZI</name>
<protein>
    <submittedName>
        <fullName evidence="1">Uncharacterized protein</fullName>
    </submittedName>
</protein>
<evidence type="ECO:0000313" key="2">
    <source>
        <dbReference type="Proteomes" id="UP001165186"/>
    </source>
</evidence>
<evidence type="ECO:0000313" key="1">
    <source>
        <dbReference type="EMBL" id="GME50831.1"/>
    </source>
</evidence>
<keyword evidence="2" id="KW-1185">Reference proteome</keyword>
<reference evidence="1" key="1">
    <citation type="submission" date="2024-09" db="EMBL/GenBank/DDBJ databases">
        <title>Draft Genome Sequences of Neofusicoccum parvum.</title>
        <authorList>
            <person name="Ashida A."/>
            <person name="Camagna M."/>
            <person name="Tanaka A."/>
            <person name="Takemoto D."/>
        </authorList>
    </citation>
    <scope>NUCLEOTIDE SEQUENCE</scope>
    <source>
        <strain evidence="1">PPO83</strain>
    </source>
</reference>